<evidence type="ECO:0000259" key="7">
    <source>
        <dbReference type="PROSITE" id="PS51704"/>
    </source>
</evidence>
<keyword evidence="3" id="KW-0732">Signal</keyword>
<evidence type="ECO:0000313" key="8">
    <source>
        <dbReference type="EMBL" id="KAJ1917568.1"/>
    </source>
</evidence>
<dbReference type="GO" id="GO:0006071">
    <property type="term" value="P:glycerol metabolic process"/>
    <property type="evidence" value="ECO:0007669"/>
    <property type="project" value="UniProtKB-KW"/>
</dbReference>
<evidence type="ECO:0000256" key="3">
    <source>
        <dbReference type="ARBA" id="ARBA00022729"/>
    </source>
</evidence>
<comment type="caution">
    <text evidence="8">The sequence shown here is derived from an EMBL/GenBank/DDBJ whole genome shotgun (WGS) entry which is preliminary data.</text>
</comment>
<evidence type="ECO:0000256" key="6">
    <source>
        <dbReference type="ARBA" id="ARBA00047512"/>
    </source>
</evidence>
<organism evidence="8 9">
    <name type="scientific">Mycoemilia scoparia</name>
    <dbReference type="NCBI Taxonomy" id="417184"/>
    <lineage>
        <taxon>Eukaryota</taxon>
        <taxon>Fungi</taxon>
        <taxon>Fungi incertae sedis</taxon>
        <taxon>Zoopagomycota</taxon>
        <taxon>Kickxellomycotina</taxon>
        <taxon>Kickxellomycetes</taxon>
        <taxon>Kickxellales</taxon>
        <taxon>Kickxellaceae</taxon>
        <taxon>Mycoemilia</taxon>
    </lineage>
</organism>
<keyword evidence="4" id="KW-0319">Glycerol metabolism</keyword>
<evidence type="ECO:0000256" key="4">
    <source>
        <dbReference type="ARBA" id="ARBA00022798"/>
    </source>
</evidence>
<evidence type="ECO:0000256" key="5">
    <source>
        <dbReference type="ARBA" id="ARBA00022801"/>
    </source>
</evidence>
<dbReference type="OrthoDB" id="1058301at2759"/>
<dbReference type="PANTHER" id="PTHR43620:SF7">
    <property type="entry name" value="GLYCEROPHOSPHODIESTER PHOSPHODIESTERASE GDPD5-RELATED"/>
    <property type="match status" value="1"/>
</dbReference>
<dbReference type="SUPFAM" id="SSF51695">
    <property type="entry name" value="PLC-like phosphodiesterases"/>
    <property type="match status" value="1"/>
</dbReference>
<dbReference type="Proteomes" id="UP001150538">
    <property type="component" value="Unassembled WGS sequence"/>
</dbReference>
<evidence type="ECO:0000256" key="2">
    <source>
        <dbReference type="ARBA" id="ARBA00012247"/>
    </source>
</evidence>
<sequence length="418" mass="48735">MGIAQISNIYGVSAFIDDPRHFVWPTLNGQPTKLLGHRGEKAFLPEHTVASYFQAGLEGADFIEPDLGLTKDGVVVCHHDEFLSGLTNVADFPEFADRKRNYTWSYDKYVNTAYDWFIVDFTYEELSRLRVRQERYPWRPQVYNDKFKIATFAEYLDIIRNITVTLERPFGIITEIKSPKLYNRFMPYPRYFEDKVLAMIQHWGFGNNSSKPINIPKNEATAPYLKSVKPWPYNVKVGPAVIQSYDEDTIKYISKNSGITTQYLNEFNPRMFTPKGLDEVAKHSKIVSTWKDILVAGPEAYIKDTYPESKWDQKEIDRLGGFLTGKEFVDEAHKRGMQVSLYTFYDSHQDKLYLCEKDKKLSSPKGFCPKDKIEEFFYFFDLGVDLLFCEDLVESQELRIFYNNKLEAQQKSNLNQNH</sequence>
<accession>A0A9W7ZVR2</accession>
<proteinExistence type="inferred from homology"/>
<keyword evidence="5" id="KW-0378">Hydrolase</keyword>
<dbReference type="InterPro" id="IPR017946">
    <property type="entry name" value="PLC-like_Pdiesterase_TIM-brl"/>
</dbReference>
<dbReference type="PANTHER" id="PTHR43620">
    <property type="entry name" value="GLYCEROPHOSPHORYL DIESTER PHOSPHODIESTERASE"/>
    <property type="match status" value="1"/>
</dbReference>
<evidence type="ECO:0000313" key="9">
    <source>
        <dbReference type="Proteomes" id="UP001150538"/>
    </source>
</evidence>
<dbReference type="EMBL" id="JANBPU010000068">
    <property type="protein sequence ID" value="KAJ1917568.1"/>
    <property type="molecule type" value="Genomic_DNA"/>
</dbReference>
<dbReference type="PROSITE" id="PS51704">
    <property type="entry name" value="GP_PDE"/>
    <property type="match status" value="1"/>
</dbReference>
<keyword evidence="9" id="KW-1185">Reference proteome</keyword>
<dbReference type="EC" id="3.1.4.46" evidence="2"/>
<evidence type="ECO:0000256" key="1">
    <source>
        <dbReference type="ARBA" id="ARBA00007277"/>
    </source>
</evidence>
<dbReference type="Pfam" id="PF03009">
    <property type="entry name" value="GDPD"/>
    <property type="match status" value="1"/>
</dbReference>
<dbReference type="AlphaFoldDB" id="A0A9W7ZVR2"/>
<gene>
    <name evidence="8" type="ORF">H4219_003131</name>
</gene>
<protein>
    <recommendedName>
        <fullName evidence="2">glycerophosphodiester phosphodiesterase</fullName>
        <ecNumber evidence="2">3.1.4.46</ecNumber>
    </recommendedName>
</protein>
<dbReference type="GO" id="GO:0006629">
    <property type="term" value="P:lipid metabolic process"/>
    <property type="evidence" value="ECO:0007669"/>
    <property type="project" value="InterPro"/>
</dbReference>
<comment type="similarity">
    <text evidence="1">Belongs to the glycerophosphoryl diester phosphodiesterase family.</text>
</comment>
<dbReference type="InterPro" id="IPR030395">
    <property type="entry name" value="GP_PDE_dom"/>
</dbReference>
<dbReference type="Gene3D" id="3.20.20.190">
    <property type="entry name" value="Phosphatidylinositol (PI) phosphodiesterase"/>
    <property type="match status" value="1"/>
</dbReference>
<dbReference type="GO" id="GO:0008889">
    <property type="term" value="F:glycerophosphodiester phosphodiesterase activity"/>
    <property type="evidence" value="ECO:0007669"/>
    <property type="project" value="UniProtKB-EC"/>
</dbReference>
<feature type="domain" description="GP-PDE" evidence="7">
    <location>
        <begin position="32"/>
        <end position="305"/>
    </location>
</feature>
<reference evidence="8" key="1">
    <citation type="submission" date="2022-07" db="EMBL/GenBank/DDBJ databases">
        <title>Phylogenomic reconstructions and comparative analyses of Kickxellomycotina fungi.</title>
        <authorList>
            <person name="Reynolds N.K."/>
            <person name="Stajich J.E."/>
            <person name="Barry K."/>
            <person name="Grigoriev I.V."/>
            <person name="Crous P."/>
            <person name="Smith M.E."/>
        </authorList>
    </citation>
    <scope>NUCLEOTIDE SEQUENCE</scope>
    <source>
        <strain evidence="8">NBRC 100468</strain>
    </source>
</reference>
<comment type="catalytic activity">
    <reaction evidence="6">
        <text>a sn-glycero-3-phosphodiester + H2O = an alcohol + sn-glycerol 3-phosphate + H(+)</text>
        <dbReference type="Rhea" id="RHEA:12969"/>
        <dbReference type="ChEBI" id="CHEBI:15377"/>
        <dbReference type="ChEBI" id="CHEBI:15378"/>
        <dbReference type="ChEBI" id="CHEBI:30879"/>
        <dbReference type="ChEBI" id="CHEBI:57597"/>
        <dbReference type="ChEBI" id="CHEBI:83408"/>
        <dbReference type="EC" id="3.1.4.46"/>
    </reaction>
</comment>
<name>A0A9W7ZVR2_9FUNG</name>